<evidence type="ECO:0000313" key="2">
    <source>
        <dbReference type="Proteomes" id="UP000681526"/>
    </source>
</evidence>
<keyword evidence="2" id="KW-1185">Reference proteome</keyword>
<sequence>MIPAGGSLGTQRMEVVEQPSRTWGLDVEHGRVAGMIDGLEAVRQAVFKIFQTERFRHIIYDADYGVELAGLVGRDPALVRSELRRRITEALTQDDRIDDVADFQIVFSGETADVQFTVVSTFGTFREGVTLRV</sequence>
<dbReference type="Proteomes" id="UP000681526">
    <property type="component" value="Unassembled WGS sequence"/>
</dbReference>
<gene>
    <name evidence="1" type="primary">txxe 3530-xkdK</name>
    <name evidence="1" type="ORF">TXXE_16905</name>
</gene>
<name>A0ABN7SCB8_THEXY</name>
<dbReference type="SUPFAM" id="SSF160719">
    <property type="entry name" value="gpW/gp25-like"/>
    <property type="match status" value="1"/>
</dbReference>
<evidence type="ECO:0000313" key="1">
    <source>
        <dbReference type="EMBL" id="CAG5091888.1"/>
    </source>
</evidence>
<dbReference type="RefSeq" id="WP_213486035.1">
    <property type="nucleotide sequence ID" value="NZ_CAJRAY010000085.1"/>
</dbReference>
<proteinExistence type="predicted"/>
<reference evidence="1 2" key="1">
    <citation type="submission" date="2021-04" db="EMBL/GenBank/DDBJ databases">
        <authorList>
            <person name="Rakotoarivonina H."/>
        </authorList>
    </citation>
    <scope>NUCLEOTIDE SEQUENCE [LARGE SCALE GENOMIC DNA]</scope>
    <source>
        <strain evidence="1 2">XE</strain>
    </source>
</reference>
<accession>A0ABN7SCB8</accession>
<dbReference type="InterPro" id="IPR020288">
    <property type="entry name" value="Sheath_initiator"/>
</dbReference>
<comment type="caution">
    <text evidence="1">The sequence shown here is derived from an EMBL/GenBank/DDBJ whole genome shotgun (WGS) entry which is preliminary data.</text>
</comment>
<dbReference type="Pfam" id="PF10934">
    <property type="entry name" value="Sheath_initiator"/>
    <property type="match status" value="1"/>
</dbReference>
<dbReference type="EMBL" id="CAJRAY010000085">
    <property type="protein sequence ID" value="CAG5091888.1"/>
    <property type="molecule type" value="Genomic_DNA"/>
</dbReference>
<organism evidence="1 2">
    <name type="scientific">Thermobacillus xylanilyticus</name>
    <dbReference type="NCBI Taxonomy" id="76633"/>
    <lineage>
        <taxon>Bacteria</taxon>
        <taxon>Bacillati</taxon>
        <taxon>Bacillota</taxon>
        <taxon>Bacilli</taxon>
        <taxon>Bacillales</taxon>
        <taxon>Paenibacillaceae</taxon>
        <taxon>Thermobacillus</taxon>
    </lineage>
</organism>
<dbReference type="Gene3D" id="3.10.450.40">
    <property type="match status" value="1"/>
</dbReference>
<protein>
    <submittedName>
        <fullName evidence="1">Phage-like element PBSX protein XkdS</fullName>
    </submittedName>
</protein>